<feature type="transmembrane region" description="Helical" evidence="1">
    <location>
        <begin position="7"/>
        <end position="26"/>
    </location>
</feature>
<dbReference type="Proteomes" id="UP000002051">
    <property type="component" value="Chromosome 6"/>
</dbReference>
<reference evidence="2 4" key="2">
    <citation type="journal article" date="2014" name="BMC Genomics">
        <title>An improved genome release (version Mt4.0) for the model legume Medicago truncatula.</title>
        <authorList>
            <person name="Tang H."/>
            <person name="Krishnakumar V."/>
            <person name="Bidwell S."/>
            <person name="Rosen B."/>
            <person name="Chan A."/>
            <person name="Zhou S."/>
            <person name="Gentzbittel L."/>
            <person name="Childs K.L."/>
            <person name="Yandell M."/>
            <person name="Gundlach H."/>
            <person name="Mayer K.F."/>
            <person name="Schwartz D.C."/>
            <person name="Town C.D."/>
        </authorList>
    </citation>
    <scope>GENOME REANNOTATION</scope>
    <source>
        <strain evidence="3 4">cv. Jemalong A17</strain>
    </source>
</reference>
<evidence type="ECO:0000313" key="2">
    <source>
        <dbReference type="EMBL" id="AES74669.1"/>
    </source>
</evidence>
<gene>
    <name evidence="2" type="ordered locus">MTR_6g009680</name>
</gene>
<reference evidence="3" key="3">
    <citation type="submission" date="2015-04" db="UniProtKB">
        <authorList>
            <consortium name="EnsemblPlants"/>
        </authorList>
    </citation>
    <scope>IDENTIFICATION</scope>
    <source>
        <strain evidence="3">cv. Jemalong A17</strain>
    </source>
</reference>
<evidence type="ECO:0000313" key="4">
    <source>
        <dbReference type="Proteomes" id="UP000002051"/>
    </source>
</evidence>
<keyword evidence="1 2" id="KW-0812">Transmembrane</keyword>
<dbReference type="EnsemblPlants" id="AES74669">
    <property type="protein sequence ID" value="AES74669"/>
    <property type="gene ID" value="MTR_6g009680"/>
</dbReference>
<accession>G7KKE0</accession>
<keyword evidence="1" id="KW-0472">Membrane</keyword>
<dbReference type="EMBL" id="CM001222">
    <property type="protein sequence ID" value="AES74669.1"/>
    <property type="molecule type" value="Genomic_DNA"/>
</dbReference>
<keyword evidence="1" id="KW-1133">Transmembrane helix</keyword>
<sequence>MDSSFKVVLKLVVMLFAIVSTLVGGIQGNEVVQETGGGKACLPYLPCFRPGPCCPPPSGKATNP</sequence>
<evidence type="ECO:0000313" key="3">
    <source>
        <dbReference type="EnsemblPlants" id="AES74669"/>
    </source>
</evidence>
<dbReference type="AlphaFoldDB" id="G7KKE0"/>
<organism evidence="2 4">
    <name type="scientific">Medicago truncatula</name>
    <name type="common">Barrel medic</name>
    <name type="synonym">Medicago tribuloides</name>
    <dbReference type="NCBI Taxonomy" id="3880"/>
    <lineage>
        <taxon>Eukaryota</taxon>
        <taxon>Viridiplantae</taxon>
        <taxon>Streptophyta</taxon>
        <taxon>Embryophyta</taxon>
        <taxon>Tracheophyta</taxon>
        <taxon>Spermatophyta</taxon>
        <taxon>Magnoliopsida</taxon>
        <taxon>eudicotyledons</taxon>
        <taxon>Gunneridae</taxon>
        <taxon>Pentapetalae</taxon>
        <taxon>rosids</taxon>
        <taxon>fabids</taxon>
        <taxon>Fabales</taxon>
        <taxon>Fabaceae</taxon>
        <taxon>Papilionoideae</taxon>
        <taxon>50 kb inversion clade</taxon>
        <taxon>NPAAA clade</taxon>
        <taxon>Hologalegina</taxon>
        <taxon>IRL clade</taxon>
        <taxon>Trifolieae</taxon>
        <taxon>Medicago</taxon>
    </lineage>
</organism>
<protein>
    <submittedName>
        <fullName evidence="2">Transmembrane protein, putative</fullName>
    </submittedName>
</protein>
<dbReference type="PaxDb" id="3880-AES74669"/>
<evidence type="ECO:0000256" key="1">
    <source>
        <dbReference type="SAM" id="Phobius"/>
    </source>
</evidence>
<name>G7KKE0_MEDTR</name>
<dbReference type="HOGENOM" id="CLU_2871044_0_0_1"/>
<proteinExistence type="predicted"/>
<keyword evidence="4" id="KW-1185">Reference proteome</keyword>
<reference evidence="2 4" key="1">
    <citation type="journal article" date="2011" name="Nature">
        <title>The Medicago genome provides insight into the evolution of rhizobial symbioses.</title>
        <authorList>
            <person name="Young N.D."/>
            <person name="Debelle F."/>
            <person name="Oldroyd G.E."/>
            <person name="Geurts R."/>
            <person name="Cannon S.B."/>
            <person name="Udvardi M.K."/>
            <person name="Benedito V.A."/>
            <person name="Mayer K.F."/>
            <person name="Gouzy J."/>
            <person name="Schoof H."/>
            <person name="Van de Peer Y."/>
            <person name="Proost S."/>
            <person name="Cook D.R."/>
            <person name="Meyers B.C."/>
            <person name="Spannagl M."/>
            <person name="Cheung F."/>
            <person name="De Mita S."/>
            <person name="Krishnakumar V."/>
            <person name="Gundlach H."/>
            <person name="Zhou S."/>
            <person name="Mudge J."/>
            <person name="Bharti A.K."/>
            <person name="Murray J.D."/>
            <person name="Naoumkina M.A."/>
            <person name="Rosen B."/>
            <person name="Silverstein K.A."/>
            <person name="Tang H."/>
            <person name="Rombauts S."/>
            <person name="Zhao P.X."/>
            <person name="Zhou P."/>
            <person name="Barbe V."/>
            <person name="Bardou P."/>
            <person name="Bechner M."/>
            <person name="Bellec A."/>
            <person name="Berger A."/>
            <person name="Berges H."/>
            <person name="Bidwell S."/>
            <person name="Bisseling T."/>
            <person name="Choisne N."/>
            <person name="Couloux A."/>
            <person name="Denny R."/>
            <person name="Deshpande S."/>
            <person name="Dai X."/>
            <person name="Doyle J.J."/>
            <person name="Dudez A.M."/>
            <person name="Farmer A.D."/>
            <person name="Fouteau S."/>
            <person name="Franken C."/>
            <person name="Gibelin C."/>
            <person name="Gish J."/>
            <person name="Goldstein S."/>
            <person name="Gonzalez A.J."/>
            <person name="Green P.J."/>
            <person name="Hallab A."/>
            <person name="Hartog M."/>
            <person name="Hua A."/>
            <person name="Humphray S.J."/>
            <person name="Jeong D.H."/>
            <person name="Jing Y."/>
            <person name="Jocker A."/>
            <person name="Kenton S.M."/>
            <person name="Kim D.J."/>
            <person name="Klee K."/>
            <person name="Lai H."/>
            <person name="Lang C."/>
            <person name="Lin S."/>
            <person name="Macmil S.L."/>
            <person name="Magdelenat G."/>
            <person name="Matthews L."/>
            <person name="McCorrison J."/>
            <person name="Monaghan E.L."/>
            <person name="Mun J.H."/>
            <person name="Najar F.Z."/>
            <person name="Nicholson C."/>
            <person name="Noirot C."/>
            <person name="O'Bleness M."/>
            <person name="Paule C.R."/>
            <person name="Poulain J."/>
            <person name="Prion F."/>
            <person name="Qin B."/>
            <person name="Qu C."/>
            <person name="Retzel E.F."/>
            <person name="Riddle C."/>
            <person name="Sallet E."/>
            <person name="Samain S."/>
            <person name="Samson N."/>
            <person name="Sanders I."/>
            <person name="Saurat O."/>
            <person name="Scarpelli C."/>
            <person name="Schiex T."/>
            <person name="Segurens B."/>
            <person name="Severin A.J."/>
            <person name="Sherrier D.J."/>
            <person name="Shi R."/>
            <person name="Sims S."/>
            <person name="Singer S.R."/>
            <person name="Sinharoy S."/>
            <person name="Sterck L."/>
            <person name="Viollet A."/>
            <person name="Wang B.B."/>
            <person name="Wang K."/>
            <person name="Wang M."/>
            <person name="Wang X."/>
            <person name="Warfsmann J."/>
            <person name="Weissenbach J."/>
            <person name="White D.D."/>
            <person name="White J.D."/>
            <person name="Wiley G.B."/>
            <person name="Wincker P."/>
            <person name="Xing Y."/>
            <person name="Yang L."/>
            <person name="Yao Z."/>
            <person name="Ying F."/>
            <person name="Zhai J."/>
            <person name="Zhou L."/>
            <person name="Zuber A."/>
            <person name="Denarie J."/>
            <person name="Dixon R.A."/>
            <person name="May G.D."/>
            <person name="Schwartz D.C."/>
            <person name="Rogers J."/>
            <person name="Quetier F."/>
            <person name="Town C.D."/>
            <person name="Roe B.A."/>
        </authorList>
    </citation>
    <scope>NUCLEOTIDE SEQUENCE [LARGE SCALE GENOMIC DNA]</scope>
    <source>
        <strain evidence="2">A17</strain>
        <strain evidence="3 4">cv. Jemalong A17</strain>
    </source>
</reference>